<dbReference type="Proteomes" id="UP001060085">
    <property type="component" value="Linkage Group LG04"/>
</dbReference>
<accession>A0ACC0AZE3</accession>
<dbReference type="EMBL" id="CM044704">
    <property type="protein sequence ID" value="KAI5665660.1"/>
    <property type="molecule type" value="Genomic_DNA"/>
</dbReference>
<name>A0ACC0AZE3_CATRO</name>
<sequence>MVPSLSLVGDGDVTTEYLNSSFSGDSKIMVPRGVAGHTFGWEKNLTSLVEWYGKDARLRELVHLVMLGGDRLLNSYLLGQIQISENRTSQFITENRITEKAEWIHHMACVIMPYGL</sequence>
<proteinExistence type="predicted"/>
<protein>
    <submittedName>
        <fullName evidence="1">Uncharacterized protein</fullName>
    </submittedName>
</protein>
<reference evidence="2" key="1">
    <citation type="journal article" date="2023" name="Nat. Plants">
        <title>Single-cell RNA sequencing provides a high-resolution roadmap for understanding the multicellular compartmentation of specialized metabolism.</title>
        <authorList>
            <person name="Sun S."/>
            <person name="Shen X."/>
            <person name="Li Y."/>
            <person name="Li Y."/>
            <person name="Wang S."/>
            <person name="Li R."/>
            <person name="Zhang H."/>
            <person name="Shen G."/>
            <person name="Guo B."/>
            <person name="Wei J."/>
            <person name="Xu J."/>
            <person name="St-Pierre B."/>
            <person name="Chen S."/>
            <person name="Sun C."/>
        </authorList>
    </citation>
    <scope>NUCLEOTIDE SEQUENCE [LARGE SCALE GENOMIC DNA]</scope>
</reference>
<organism evidence="1 2">
    <name type="scientific">Catharanthus roseus</name>
    <name type="common">Madagascar periwinkle</name>
    <name type="synonym">Vinca rosea</name>
    <dbReference type="NCBI Taxonomy" id="4058"/>
    <lineage>
        <taxon>Eukaryota</taxon>
        <taxon>Viridiplantae</taxon>
        <taxon>Streptophyta</taxon>
        <taxon>Embryophyta</taxon>
        <taxon>Tracheophyta</taxon>
        <taxon>Spermatophyta</taxon>
        <taxon>Magnoliopsida</taxon>
        <taxon>eudicotyledons</taxon>
        <taxon>Gunneridae</taxon>
        <taxon>Pentapetalae</taxon>
        <taxon>asterids</taxon>
        <taxon>lamiids</taxon>
        <taxon>Gentianales</taxon>
        <taxon>Apocynaceae</taxon>
        <taxon>Rauvolfioideae</taxon>
        <taxon>Vinceae</taxon>
        <taxon>Catharanthinae</taxon>
        <taxon>Catharanthus</taxon>
    </lineage>
</organism>
<evidence type="ECO:0000313" key="2">
    <source>
        <dbReference type="Proteomes" id="UP001060085"/>
    </source>
</evidence>
<gene>
    <name evidence="1" type="ORF">M9H77_15513</name>
</gene>
<evidence type="ECO:0000313" key="1">
    <source>
        <dbReference type="EMBL" id="KAI5665660.1"/>
    </source>
</evidence>
<comment type="caution">
    <text evidence="1">The sequence shown here is derived from an EMBL/GenBank/DDBJ whole genome shotgun (WGS) entry which is preliminary data.</text>
</comment>
<keyword evidence="2" id="KW-1185">Reference proteome</keyword>